<organism evidence="2 3">
    <name type="scientific">Triparma laevis f. longispina</name>
    <dbReference type="NCBI Taxonomy" id="1714387"/>
    <lineage>
        <taxon>Eukaryota</taxon>
        <taxon>Sar</taxon>
        <taxon>Stramenopiles</taxon>
        <taxon>Ochrophyta</taxon>
        <taxon>Bolidophyceae</taxon>
        <taxon>Parmales</taxon>
        <taxon>Triparmaceae</taxon>
        <taxon>Triparma</taxon>
    </lineage>
</organism>
<comment type="caution">
    <text evidence="2">The sequence shown here is derived from an EMBL/GenBank/DDBJ whole genome shotgun (WGS) entry which is preliminary data.</text>
</comment>
<dbReference type="AlphaFoldDB" id="A0A9W7F4H5"/>
<dbReference type="GO" id="GO:0003725">
    <property type="term" value="F:double-stranded RNA binding"/>
    <property type="evidence" value="ECO:0007669"/>
    <property type="project" value="InterPro"/>
</dbReference>
<dbReference type="Pfam" id="PF06658">
    <property type="entry name" value="DUF1168"/>
    <property type="match status" value="1"/>
</dbReference>
<dbReference type="PANTHER" id="PTHR13507">
    <property type="entry name" value="PRKR-INTERACTING PROTEIN 1"/>
    <property type="match status" value="1"/>
</dbReference>
<dbReference type="GO" id="GO:0004860">
    <property type="term" value="F:protein kinase inhibitor activity"/>
    <property type="evidence" value="ECO:0007669"/>
    <property type="project" value="TreeGrafter"/>
</dbReference>
<name>A0A9W7F4H5_9STRA</name>
<feature type="compositionally biased region" description="Basic residues" evidence="1">
    <location>
        <begin position="112"/>
        <end position="130"/>
    </location>
</feature>
<evidence type="ECO:0000313" key="3">
    <source>
        <dbReference type="Proteomes" id="UP001165122"/>
    </source>
</evidence>
<dbReference type="GO" id="GO:0019901">
    <property type="term" value="F:protein kinase binding"/>
    <property type="evidence" value="ECO:0007669"/>
    <property type="project" value="TreeGrafter"/>
</dbReference>
<keyword evidence="3" id="KW-1185">Reference proteome</keyword>
<dbReference type="EMBL" id="BRXW01000031">
    <property type="protein sequence ID" value="GMI01133.1"/>
    <property type="molecule type" value="Genomic_DNA"/>
</dbReference>
<evidence type="ECO:0000313" key="2">
    <source>
        <dbReference type="EMBL" id="GMI01133.1"/>
    </source>
</evidence>
<feature type="region of interest" description="Disordered" evidence="1">
    <location>
        <begin position="102"/>
        <end position="179"/>
    </location>
</feature>
<dbReference type="InterPro" id="IPR009548">
    <property type="entry name" value="Prkrip1"/>
</dbReference>
<dbReference type="GO" id="GO:0005730">
    <property type="term" value="C:nucleolus"/>
    <property type="evidence" value="ECO:0007669"/>
    <property type="project" value="TreeGrafter"/>
</dbReference>
<dbReference type="OrthoDB" id="10067079at2759"/>
<evidence type="ECO:0000256" key="1">
    <source>
        <dbReference type="SAM" id="MobiDB-lite"/>
    </source>
</evidence>
<dbReference type="PANTHER" id="PTHR13507:SF0">
    <property type="entry name" value="PRKR-INTERACTING PROTEIN 1"/>
    <property type="match status" value="1"/>
</dbReference>
<proteinExistence type="predicted"/>
<reference evidence="3" key="1">
    <citation type="journal article" date="2023" name="Commun. Biol.">
        <title>Genome analysis of Parmales, the sister group of diatoms, reveals the evolutionary specialization of diatoms from phago-mixotrophs to photoautotrophs.</title>
        <authorList>
            <person name="Ban H."/>
            <person name="Sato S."/>
            <person name="Yoshikawa S."/>
            <person name="Yamada K."/>
            <person name="Nakamura Y."/>
            <person name="Ichinomiya M."/>
            <person name="Sato N."/>
            <person name="Blanc-Mathieu R."/>
            <person name="Endo H."/>
            <person name="Kuwata A."/>
            <person name="Ogata H."/>
        </authorList>
    </citation>
    <scope>NUCLEOTIDE SEQUENCE [LARGE SCALE GENOMIC DNA]</scope>
    <source>
        <strain evidence="3">NIES 3700</strain>
    </source>
</reference>
<feature type="compositionally biased region" description="Basic and acidic residues" evidence="1">
    <location>
        <begin position="161"/>
        <end position="178"/>
    </location>
</feature>
<accession>A0A9W7F4H5</accession>
<feature type="compositionally biased region" description="Acidic residues" evidence="1">
    <location>
        <begin position="135"/>
        <end position="160"/>
    </location>
</feature>
<gene>
    <name evidence="2" type="ORF">TrLO_g3836</name>
</gene>
<sequence length="192" mass="21946">MGRYTSVQAFSDANPNMRKIALPDAAAKPAENDKEVDLSKKQTKGVKVEKVSNLYGSVSGSCSGDFHVYRHARRREMERLKEMDDEEKERQILDEFLTRKATEESVSEAATNKRKKKRDAQKAAKNKKRKGMFEKEEDEVVYNFEDEAGEEEGDEEEEVVEKEGEKKVVKEGEKDVKNDGSFLQMMLAAKKK</sequence>
<dbReference type="Proteomes" id="UP001165122">
    <property type="component" value="Unassembled WGS sequence"/>
</dbReference>
<protein>
    <submittedName>
        <fullName evidence="2">Uncharacterized protein</fullName>
    </submittedName>
</protein>